<accession>A0A1S8WN35</accession>
<name>A0A1S8WN35_OPIVI</name>
<evidence type="ECO:0000313" key="2">
    <source>
        <dbReference type="Proteomes" id="UP000243686"/>
    </source>
</evidence>
<dbReference type="InterPro" id="IPR016024">
    <property type="entry name" value="ARM-type_fold"/>
</dbReference>
<dbReference type="GO" id="GO:0007032">
    <property type="term" value="P:endosome organization"/>
    <property type="evidence" value="ECO:0007669"/>
    <property type="project" value="InterPro"/>
</dbReference>
<evidence type="ECO:0000313" key="1">
    <source>
        <dbReference type="EMBL" id="OON15900.1"/>
    </source>
</evidence>
<dbReference type="EMBL" id="KV900152">
    <property type="protein sequence ID" value="OON15900.1"/>
    <property type="molecule type" value="Genomic_DNA"/>
</dbReference>
<sequence length="317" mass="35118">FYSAQLQNPQIRWSIPDSFAVSYADVFMKAASERRRNNVQSSEEEELMASLGPVIIAGVYVHLYVASPGWVLRRPELFLDSVMDTWIENISKLPDSALLLRLLTRACCAVLVDRPGLLDALPRKGYLHRIIDLLAQVNDPEGAKAAVLLLHHMSRSKLCIQAMADRDTIGGIMRVINCCIGEELGLVGETLFGIFDSPDCDPLIAQALKHDLIGYVLQLLRNGLPRSVRDPGQTRAYLVRALKAMQRSPTYGNKVRECCFCPVNQINHDESVGCCVCLERRFTAAKTLNSAIAAKTGHVAGESEVTLSDNHDMVWDP</sequence>
<dbReference type="GO" id="GO:0006898">
    <property type="term" value="P:receptor-mediated endocytosis"/>
    <property type="evidence" value="ECO:0007669"/>
    <property type="project" value="TreeGrafter"/>
</dbReference>
<dbReference type="Proteomes" id="UP000243686">
    <property type="component" value="Unassembled WGS sequence"/>
</dbReference>
<proteinExistence type="predicted"/>
<feature type="non-terminal residue" evidence="1">
    <location>
        <position position="1"/>
    </location>
</feature>
<dbReference type="PANTHER" id="PTHR36983:SF2">
    <property type="entry name" value="DNAJ HOMOLOG SUBFAMILY C MEMBER 13"/>
    <property type="match status" value="1"/>
</dbReference>
<reference evidence="1 2" key="1">
    <citation type="submission" date="2015-03" db="EMBL/GenBank/DDBJ databases">
        <title>Draft genome of the nematode, Opisthorchis viverrini.</title>
        <authorList>
            <person name="Mitreva M."/>
        </authorList>
    </citation>
    <scope>NUCLEOTIDE SEQUENCE [LARGE SCALE GENOMIC DNA]</scope>
    <source>
        <strain evidence="1">Khon Kaen</strain>
    </source>
</reference>
<keyword evidence="2" id="KW-1185">Reference proteome</keyword>
<dbReference type="PANTHER" id="PTHR36983">
    <property type="entry name" value="DNAJ HOMOLOG SUBFAMILY C MEMBER 13"/>
    <property type="match status" value="1"/>
</dbReference>
<protein>
    <submittedName>
        <fullName evidence="1">Uncharacterized protein</fullName>
    </submittedName>
</protein>
<dbReference type="AlphaFoldDB" id="A0A1S8WN35"/>
<dbReference type="GO" id="GO:0010008">
    <property type="term" value="C:endosome membrane"/>
    <property type="evidence" value="ECO:0007669"/>
    <property type="project" value="TreeGrafter"/>
</dbReference>
<organism evidence="1 2">
    <name type="scientific">Opisthorchis viverrini</name>
    <name type="common">Southeast Asian liver fluke</name>
    <dbReference type="NCBI Taxonomy" id="6198"/>
    <lineage>
        <taxon>Eukaryota</taxon>
        <taxon>Metazoa</taxon>
        <taxon>Spiralia</taxon>
        <taxon>Lophotrochozoa</taxon>
        <taxon>Platyhelminthes</taxon>
        <taxon>Trematoda</taxon>
        <taxon>Digenea</taxon>
        <taxon>Opisthorchiida</taxon>
        <taxon>Opisthorchiata</taxon>
        <taxon>Opisthorchiidae</taxon>
        <taxon>Opisthorchis</taxon>
    </lineage>
</organism>
<gene>
    <name evidence="1" type="ORF">X801_08292</name>
</gene>
<dbReference type="SUPFAM" id="SSF48371">
    <property type="entry name" value="ARM repeat"/>
    <property type="match status" value="1"/>
</dbReference>
<dbReference type="InterPro" id="IPR044978">
    <property type="entry name" value="GRV2/DNAJC13"/>
</dbReference>
<dbReference type="GO" id="GO:2000641">
    <property type="term" value="P:regulation of early endosome to late endosome transport"/>
    <property type="evidence" value="ECO:0007669"/>
    <property type="project" value="InterPro"/>
</dbReference>